<sequence>MDNEELERLAQQELLLEAKRAKSRAEEVGPVGWQRCPLPATNKRFLHNVLASTLEPKKKKSRKTETFKTKKKEKSRKLVQKERYKKRPSKDEKKSSKDGHKPHKDKLKQKRPNL</sequence>
<dbReference type="STRING" id="46731.A0A3M6TT10"/>
<dbReference type="PANTHER" id="PTHR34769:SF1">
    <property type="entry name" value="RNA POLYMERASE I AND III SUBUNIT D"/>
    <property type="match status" value="1"/>
</dbReference>
<feature type="compositionally biased region" description="Basic residues" evidence="1">
    <location>
        <begin position="100"/>
        <end position="114"/>
    </location>
</feature>
<dbReference type="EMBL" id="RCHS01002978">
    <property type="protein sequence ID" value="RMX44525.1"/>
    <property type="molecule type" value="Genomic_DNA"/>
</dbReference>
<reference evidence="2 3" key="1">
    <citation type="journal article" date="2018" name="Sci. Rep.">
        <title>Comparative analysis of the Pocillopora damicornis genome highlights role of immune system in coral evolution.</title>
        <authorList>
            <person name="Cunning R."/>
            <person name="Bay R.A."/>
            <person name="Gillette P."/>
            <person name="Baker A.C."/>
            <person name="Traylor-Knowles N."/>
        </authorList>
    </citation>
    <scope>NUCLEOTIDE SEQUENCE [LARGE SCALE GENOMIC DNA]</scope>
    <source>
        <strain evidence="2">RSMAS</strain>
        <tissue evidence="2">Whole animal</tissue>
    </source>
</reference>
<proteinExistence type="predicted"/>
<feature type="region of interest" description="Disordered" evidence="1">
    <location>
        <begin position="50"/>
        <end position="114"/>
    </location>
</feature>
<feature type="compositionally biased region" description="Basic and acidic residues" evidence="1">
    <location>
        <begin position="89"/>
        <end position="99"/>
    </location>
</feature>
<accession>A0A3M6TT10</accession>
<evidence type="ECO:0000313" key="3">
    <source>
        <dbReference type="Proteomes" id="UP000275408"/>
    </source>
</evidence>
<comment type="caution">
    <text evidence="2">The sequence shown here is derived from an EMBL/GenBank/DDBJ whole genome shotgun (WGS) entry which is preliminary data.</text>
</comment>
<dbReference type="OrthoDB" id="6352295at2759"/>
<evidence type="ECO:0000313" key="2">
    <source>
        <dbReference type="EMBL" id="RMX44525.1"/>
    </source>
</evidence>
<evidence type="ECO:0000256" key="1">
    <source>
        <dbReference type="SAM" id="MobiDB-lite"/>
    </source>
</evidence>
<dbReference type="InterPro" id="IPR038948">
    <property type="entry name" value="POLR1D-like"/>
</dbReference>
<dbReference type="Proteomes" id="UP000275408">
    <property type="component" value="Unassembled WGS sequence"/>
</dbReference>
<dbReference type="AlphaFoldDB" id="A0A3M6TT10"/>
<feature type="compositionally biased region" description="Basic residues" evidence="1">
    <location>
        <begin position="69"/>
        <end position="88"/>
    </location>
</feature>
<dbReference type="PANTHER" id="PTHR34769">
    <property type="entry name" value="RCG42593, ISOFORM CRA_A"/>
    <property type="match status" value="1"/>
</dbReference>
<name>A0A3M6TT10_POCDA</name>
<gene>
    <name evidence="2" type="ORF">pdam_00006030</name>
</gene>
<keyword evidence="3" id="KW-1185">Reference proteome</keyword>
<protein>
    <submittedName>
        <fullName evidence="2">Uncharacterized protein</fullName>
    </submittedName>
</protein>
<organism evidence="2 3">
    <name type="scientific">Pocillopora damicornis</name>
    <name type="common">Cauliflower coral</name>
    <name type="synonym">Millepora damicornis</name>
    <dbReference type="NCBI Taxonomy" id="46731"/>
    <lineage>
        <taxon>Eukaryota</taxon>
        <taxon>Metazoa</taxon>
        <taxon>Cnidaria</taxon>
        <taxon>Anthozoa</taxon>
        <taxon>Hexacorallia</taxon>
        <taxon>Scleractinia</taxon>
        <taxon>Astrocoeniina</taxon>
        <taxon>Pocilloporidae</taxon>
        <taxon>Pocillopora</taxon>
    </lineage>
</organism>